<evidence type="ECO:0000256" key="1">
    <source>
        <dbReference type="SAM" id="Phobius"/>
    </source>
</evidence>
<dbReference type="AlphaFoldDB" id="A0A2K9DM18"/>
<reference evidence="2 3" key="1">
    <citation type="submission" date="2017-12" db="EMBL/GenBank/DDBJ databases">
        <title>Isolation and characterization of estrogens degradatiion strain Microbacterium hominis SJTG1.</title>
        <authorList>
            <person name="Xiong W."/>
            <person name="Yin C."/>
            <person name="Zheng D."/>
            <person name="Liang R."/>
        </authorList>
    </citation>
    <scope>NUCLEOTIDE SEQUENCE [LARGE SCALE GENOMIC DNA]</scope>
    <source>
        <strain evidence="2 3">SJTG1</strain>
    </source>
</reference>
<dbReference type="EMBL" id="CP025299">
    <property type="protein sequence ID" value="AUG29418.1"/>
    <property type="molecule type" value="Genomic_DNA"/>
</dbReference>
<proteinExistence type="predicted"/>
<organism evidence="2 3">
    <name type="scientific">Microbacterium hominis</name>
    <dbReference type="NCBI Taxonomy" id="162426"/>
    <lineage>
        <taxon>Bacteria</taxon>
        <taxon>Bacillati</taxon>
        <taxon>Actinomycetota</taxon>
        <taxon>Actinomycetes</taxon>
        <taxon>Micrococcales</taxon>
        <taxon>Microbacteriaceae</taxon>
        <taxon>Microbacterium</taxon>
    </lineage>
</organism>
<evidence type="ECO:0000313" key="3">
    <source>
        <dbReference type="Proteomes" id="UP000233276"/>
    </source>
</evidence>
<dbReference type="KEGG" id="mhos:CXR34_08060"/>
<keyword evidence="1" id="KW-0812">Transmembrane</keyword>
<sequence>MVMSGAMLFMLVRTCTALHAVHVQVMGERLIELIVSVLLMLTLGALFAVAGFMSLSAVMMA</sequence>
<protein>
    <submittedName>
        <fullName evidence="2">Uncharacterized protein</fullName>
    </submittedName>
</protein>
<feature type="transmembrane region" description="Helical" evidence="1">
    <location>
        <begin position="33"/>
        <end position="58"/>
    </location>
</feature>
<keyword evidence="1" id="KW-1133">Transmembrane helix</keyword>
<dbReference type="Proteomes" id="UP000233276">
    <property type="component" value="Chromosome"/>
</dbReference>
<name>A0A2K9DM18_9MICO</name>
<evidence type="ECO:0000313" key="2">
    <source>
        <dbReference type="EMBL" id="AUG29418.1"/>
    </source>
</evidence>
<gene>
    <name evidence="2" type="ORF">CXR34_08060</name>
</gene>
<accession>A0A2K9DM18</accession>
<keyword evidence="1" id="KW-0472">Membrane</keyword>